<proteinExistence type="predicted"/>
<dbReference type="Proteomes" id="UP001057402">
    <property type="component" value="Chromosome 4"/>
</dbReference>
<evidence type="ECO:0000313" key="1">
    <source>
        <dbReference type="EMBL" id="KAI4375137.1"/>
    </source>
</evidence>
<accession>A0ACB9R9K4</accession>
<protein>
    <submittedName>
        <fullName evidence="1">Uncharacterized protein</fullName>
    </submittedName>
</protein>
<sequence length="125" mass="14256">MKQKIRAEYEAIGGSPDKPLKSNYFLNIMIIYCCSGAIDIPAWKLNTAAVDFSFLYNGIRKKIPTASSQTSFETMKPRIHRTHAPNREPKRKVTGCPFIVFDDDQSQGRFTSILEDVKYKACFIE</sequence>
<dbReference type="EMBL" id="CM042883">
    <property type="protein sequence ID" value="KAI4375137.1"/>
    <property type="molecule type" value="Genomic_DNA"/>
</dbReference>
<evidence type="ECO:0000313" key="2">
    <source>
        <dbReference type="Proteomes" id="UP001057402"/>
    </source>
</evidence>
<organism evidence="1 2">
    <name type="scientific">Melastoma candidum</name>
    <dbReference type="NCBI Taxonomy" id="119954"/>
    <lineage>
        <taxon>Eukaryota</taxon>
        <taxon>Viridiplantae</taxon>
        <taxon>Streptophyta</taxon>
        <taxon>Embryophyta</taxon>
        <taxon>Tracheophyta</taxon>
        <taxon>Spermatophyta</taxon>
        <taxon>Magnoliopsida</taxon>
        <taxon>eudicotyledons</taxon>
        <taxon>Gunneridae</taxon>
        <taxon>Pentapetalae</taxon>
        <taxon>rosids</taxon>
        <taxon>malvids</taxon>
        <taxon>Myrtales</taxon>
        <taxon>Melastomataceae</taxon>
        <taxon>Melastomatoideae</taxon>
        <taxon>Melastomateae</taxon>
        <taxon>Melastoma</taxon>
    </lineage>
</organism>
<comment type="caution">
    <text evidence="1">The sequence shown here is derived from an EMBL/GenBank/DDBJ whole genome shotgun (WGS) entry which is preliminary data.</text>
</comment>
<reference evidence="2" key="1">
    <citation type="journal article" date="2023" name="Front. Plant Sci.">
        <title>Chromosomal-level genome assembly of Melastoma candidum provides insights into trichome evolution.</title>
        <authorList>
            <person name="Zhong Y."/>
            <person name="Wu W."/>
            <person name="Sun C."/>
            <person name="Zou P."/>
            <person name="Liu Y."/>
            <person name="Dai S."/>
            <person name="Zhou R."/>
        </authorList>
    </citation>
    <scope>NUCLEOTIDE SEQUENCE [LARGE SCALE GENOMIC DNA]</scope>
</reference>
<name>A0ACB9R9K4_9MYRT</name>
<keyword evidence="2" id="KW-1185">Reference proteome</keyword>
<gene>
    <name evidence="1" type="ORF">MLD38_013043</name>
</gene>